<accession>A0ABR3F7C6</accession>
<sequence length="72" mass="8183">MADSLSKPKIKTRNLMWEYLDQFSVGPPVARGTNFENLTKGQLGGWEIHSRNGTVDNVVDTELEAFAEIRRF</sequence>
<dbReference type="EMBL" id="JBAHYK010000835">
    <property type="protein sequence ID" value="KAL0571033.1"/>
    <property type="molecule type" value="Genomic_DNA"/>
</dbReference>
<evidence type="ECO:0000313" key="1">
    <source>
        <dbReference type="EMBL" id="KAL0571033.1"/>
    </source>
</evidence>
<reference evidence="1 2" key="1">
    <citation type="submission" date="2024-02" db="EMBL/GenBank/DDBJ databases">
        <title>A draft genome for the cacao thread blight pathogen Marasmius crinis-equi.</title>
        <authorList>
            <person name="Cohen S.P."/>
            <person name="Baruah I.K."/>
            <person name="Amoako-Attah I."/>
            <person name="Bukari Y."/>
            <person name="Meinhardt L.W."/>
            <person name="Bailey B.A."/>
        </authorList>
    </citation>
    <scope>NUCLEOTIDE SEQUENCE [LARGE SCALE GENOMIC DNA]</scope>
    <source>
        <strain evidence="1 2">GH-76</strain>
    </source>
</reference>
<proteinExistence type="predicted"/>
<evidence type="ECO:0000313" key="2">
    <source>
        <dbReference type="Proteomes" id="UP001465976"/>
    </source>
</evidence>
<gene>
    <name evidence="1" type="ORF">V5O48_010924</name>
</gene>
<keyword evidence="2" id="KW-1185">Reference proteome</keyword>
<protein>
    <submittedName>
        <fullName evidence="1">Uncharacterized protein</fullName>
    </submittedName>
</protein>
<name>A0ABR3F7C6_9AGAR</name>
<organism evidence="1 2">
    <name type="scientific">Marasmius crinis-equi</name>
    <dbReference type="NCBI Taxonomy" id="585013"/>
    <lineage>
        <taxon>Eukaryota</taxon>
        <taxon>Fungi</taxon>
        <taxon>Dikarya</taxon>
        <taxon>Basidiomycota</taxon>
        <taxon>Agaricomycotina</taxon>
        <taxon>Agaricomycetes</taxon>
        <taxon>Agaricomycetidae</taxon>
        <taxon>Agaricales</taxon>
        <taxon>Marasmiineae</taxon>
        <taxon>Marasmiaceae</taxon>
        <taxon>Marasmius</taxon>
    </lineage>
</organism>
<dbReference type="SUPFAM" id="SSF52096">
    <property type="entry name" value="ClpP/crotonase"/>
    <property type="match status" value="1"/>
</dbReference>
<dbReference type="Proteomes" id="UP001465976">
    <property type="component" value="Unassembled WGS sequence"/>
</dbReference>
<dbReference type="Gene3D" id="3.90.226.10">
    <property type="entry name" value="2-enoyl-CoA Hydratase, Chain A, domain 1"/>
    <property type="match status" value="1"/>
</dbReference>
<dbReference type="InterPro" id="IPR029045">
    <property type="entry name" value="ClpP/crotonase-like_dom_sf"/>
</dbReference>
<comment type="caution">
    <text evidence="1">The sequence shown here is derived from an EMBL/GenBank/DDBJ whole genome shotgun (WGS) entry which is preliminary data.</text>
</comment>